<feature type="compositionally biased region" description="Basic and acidic residues" evidence="1">
    <location>
        <begin position="15"/>
        <end position="26"/>
    </location>
</feature>
<evidence type="ECO:0000256" key="1">
    <source>
        <dbReference type="SAM" id="MobiDB-lite"/>
    </source>
</evidence>
<feature type="region of interest" description="Disordered" evidence="1">
    <location>
        <begin position="1"/>
        <end position="36"/>
    </location>
</feature>
<gene>
    <name evidence="2" type="ORF">PanWU01x14_285690</name>
</gene>
<name>A0A2P5AZD5_PARAD</name>
<proteinExistence type="predicted"/>
<protein>
    <submittedName>
        <fullName evidence="2">Uncharacterized protein</fullName>
    </submittedName>
</protein>
<dbReference type="Gene3D" id="1.20.5.340">
    <property type="match status" value="1"/>
</dbReference>
<reference evidence="3" key="1">
    <citation type="submission" date="2016-06" db="EMBL/GenBank/DDBJ databases">
        <title>Parallel loss of symbiosis genes in relatives of nitrogen-fixing non-legume Parasponia.</title>
        <authorList>
            <person name="Van Velzen R."/>
            <person name="Holmer R."/>
            <person name="Bu F."/>
            <person name="Rutten L."/>
            <person name="Van Zeijl A."/>
            <person name="Liu W."/>
            <person name="Santuari L."/>
            <person name="Cao Q."/>
            <person name="Sharma T."/>
            <person name="Shen D."/>
            <person name="Roswanjaya Y."/>
            <person name="Wardhani T."/>
            <person name="Kalhor M.S."/>
            <person name="Jansen J."/>
            <person name="Van den Hoogen J."/>
            <person name="Gungor B."/>
            <person name="Hartog M."/>
            <person name="Hontelez J."/>
            <person name="Verver J."/>
            <person name="Yang W.-C."/>
            <person name="Schijlen E."/>
            <person name="Repin R."/>
            <person name="Schilthuizen M."/>
            <person name="Schranz E."/>
            <person name="Heidstra R."/>
            <person name="Miyata K."/>
            <person name="Fedorova E."/>
            <person name="Kohlen W."/>
            <person name="Bisseling T."/>
            <person name="Smit S."/>
            <person name="Geurts R."/>
        </authorList>
    </citation>
    <scope>NUCLEOTIDE SEQUENCE [LARGE SCALE GENOMIC DNA]</scope>
    <source>
        <strain evidence="3">cv. WU1-14</strain>
    </source>
</reference>
<sequence length="168" mass="18552">MKTIAATPDTVEVGASEHGRDEEKKGTTRGKSSDVVTSLEARVSRLESNLGMLGERVDDLDSRCDDLETKDAEIYNGIKDALGGLKTDLRREIESLHSEIAKVRDLFQRELSNVLHRVDEMGGDLALCKRAVATGMTTTTTIEARKVKVTKPKTFNSTRNAKEVENFL</sequence>
<dbReference type="EMBL" id="JXTB01000404">
    <property type="protein sequence ID" value="PON41902.1"/>
    <property type="molecule type" value="Genomic_DNA"/>
</dbReference>
<accession>A0A2P5AZD5</accession>
<organism evidence="2 3">
    <name type="scientific">Parasponia andersonii</name>
    <name type="common">Sponia andersonii</name>
    <dbReference type="NCBI Taxonomy" id="3476"/>
    <lineage>
        <taxon>Eukaryota</taxon>
        <taxon>Viridiplantae</taxon>
        <taxon>Streptophyta</taxon>
        <taxon>Embryophyta</taxon>
        <taxon>Tracheophyta</taxon>
        <taxon>Spermatophyta</taxon>
        <taxon>Magnoliopsida</taxon>
        <taxon>eudicotyledons</taxon>
        <taxon>Gunneridae</taxon>
        <taxon>Pentapetalae</taxon>
        <taxon>rosids</taxon>
        <taxon>fabids</taxon>
        <taxon>Rosales</taxon>
        <taxon>Cannabaceae</taxon>
        <taxon>Parasponia</taxon>
    </lineage>
</organism>
<dbReference type="AlphaFoldDB" id="A0A2P5AZD5"/>
<dbReference type="Proteomes" id="UP000237105">
    <property type="component" value="Unassembled WGS sequence"/>
</dbReference>
<keyword evidence="3" id="KW-1185">Reference proteome</keyword>
<comment type="caution">
    <text evidence="2">The sequence shown here is derived from an EMBL/GenBank/DDBJ whole genome shotgun (WGS) entry which is preliminary data.</text>
</comment>
<evidence type="ECO:0000313" key="3">
    <source>
        <dbReference type="Proteomes" id="UP000237105"/>
    </source>
</evidence>
<evidence type="ECO:0000313" key="2">
    <source>
        <dbReference type="EMBL" id="PON41902.1"/>
    </source>
</evidence>